<evidence type="ECO:0000313" key="3">
    <source>
        <dbReference type="Proteomes" id="UP001159363"/>
    </source>
</evidence>
<sequence>MFWELGRPAQRASYRKFWVMAYDTIYTAAVQRPAVFGEGYLAECERAKSDVNDDRRLRDDGGRGVCGMNGREGVQREQGHGNVAPPRQSGNKPRGQFANKRKYCKRPPYLRPPKSRARVFYIQSTTGQHGPADGVSSAVALLFSRSLKVIGSNSRSLEVIGSKSRSPAPNMAATMAGSTKVADWVLVRGEMVNLRIKEYVTLSEDYEASLAAGEEAQILVRFASSHHFRVTSRCPTCRKSSVSQCQKELPTPEVWSRRTQGKLPPTKSNDRHVFHLWQTRWTLPATGGFSPGAPGCPITVFCHLSIARSDSISLVRENGGLTSKDSRVSKSPACQSHTLLFDTCSHRLPFRWSLVAFYRSELSHSFIHPFLLKLPARRSAVIFIASHLTIWKVHRTSRRAERTMSSHTELEIVAGAREPSGISVDPSSEMSTVQHKAQSVLWFTEFKVVVTVQHNFRQLYPGQHFFFWGYVDDIGYAVKIRDLQHLHQIITAAIETTRPTVLRNTWMEVEYRLDICKATNGAQT</sequence>
<feature type="region of interest" description="Disordered" evidence="1">
    <location>
        <begin position="53"/>
        <end position="108"/>
    </location>
</feature>
<organism evidence="2 3">
    <name type="scientific">Dryococelus australis</name>
    <dbReference type="NCBI Taxonomy" id="614101"/>
    <lineage>
        <taxon>Eukaryota</taxon>
        <taxon>Metazoa</taxon>
        <taxon>Ecdysozoa</taxon>
        <taxon>Arthropoda</taxon>
        <taxon>Hexapoda</taxon>
        <taxon>Insecta</taxon>
        <taxon>Pterygota</taxon>
        <taxon>Neoptera</taxon>
        <taxon>Polyneoptera</taxon>
        <taxon>Phasmatodea</taxon>
        <taxon>Verophasmatodea</taxon>
        <taxon>Anareolatae</taxon>
        <taxon>Phasmatidae</taxon>
        <taxon>Eurycanthinae</taxon>
        <taxon>Dryococelus</taxon>
    </lineage>
</organism>
<keyword evidence="3" id="KW-1185">Reference proteome</keyword>
<evidence type="ECO:0000313" key="2">
    <source>
        <dbReference type="EMBL" id="KAJ8881295.1"/>
    </source>
</evidence>
<evidence type="ECO:0000256" key="1">
    <source>
        <dbReference type="SAM" id="MobiDB-lite"/>
    </source>
</evidence>
<feature type="compositionally biased region" description="Basic and acidic residues" evidence="1">
    <location>
        <begin position="53"/>
        <end position="62"/>
    </location>
</feature>
<protein>
    <submittedName>
        <fullName evidence="2">Uncharacterized protein</fullName>
    </submittedName>
</protein>
<gene>
    <name evidence="2" type="ORF">PR048_017776</name>
</gene>
<comment type="caution">
    <text evidence="2">The sequence shown here is derived from an EMBL/GenBank/DDBJ whole genome shotgun (WGS) entry which is preliminary data.</text>
</comment>
<reference evidence="2 3" key="1">
    <citation type="submission" date="2023-02" db="EMBL/GenBank/DDBJ databases">
        <title>LHISI_Scaffold_Assembly.</title>
        <authorList>
            <person name="Stuart O.P."/>
            <person name="Cleave R."/>
            <person name="Magrath M.J.L."/>
            <person name="Mikheyev A.S."/>
        </authorList>
    </citation>
    <scope>NUCLEOTIDE SEQUENCE [LARGE SCALE GENOMIC DNA]</scope>
    <source>
        <strain evidence="2">Daus_M_001</strain>
        <tissue evidence="2">Leg muscle</tissue>
    </source>
</reference>
<dbReference type="EMBL" id="JARBHB010000006">
    <property type="protein sequence ID" value="KAJ8881295.1"/>
    <property type="molecule type" value="Genomic_DNA"/>
</dbReference>
<proteinExistence type="predicted"/>
<name>A0ABQ9HAG9_9NEOP</name>
<accession>A0ABQ9HAG9</accession>
<dbReference type="Proteomes" id="UP001159363">
    <property type="component" value="Chromosome 5"/>
</dbReference>